<dbReference type="RefSeq" id="XP_075083477.1">
    <property type="nucleotide sequence ID" value="XM_075227376.1"/>
</dbReference>
<keyword evidence="1" id="KW-1185">Reference proteome</keyword>
<organism evidence="1 2">
    <name type="scientific">Nicotiana tabacum</name>
    <name type="common">Common tobacco</name>
    <dbReference type="NCBI Taxonomy" id="4097"/>
    <lineage>
        <taxon>Eukaryota</taxon>
        <taxon>Viridiplantae</taxon>
        <taxon>Streptophyta</taxon>
        <taxon>Embryophyta</taxon>
        <taxon>Tracheophyta</taxon>
        <taxon>Spermatophyta</taxon>
        <taxon>Magnoliopsida</taxon>
        <taxon>eudicotyledons</taxon>
        <taxon>Gunneridae</taxon>
        <taxon>Pentapetalae</taxon>
        <taxon>asterids</taxon>
        <taxon>lamiids</taxon>
        <taxon>Solanales</taxon>
        <taxon>Solanaceae</taxon>
        <taxon>Nicotianoideae</taxon>
        <taxon>Nicotianeae</taxon>
        <taxon>Nicotiana</taxon>
    </lineage>
</organism>
<protein>
    <submittedName>
        <fullName evidence="2">Uncharacterized protein LOC142167218</fullName>
    </submittedName>
</protein>
<reference evidence="2" key="2">
    <citation type="submission" date="2025-08" db="UniProtKB">
        <authorList>
            <consortium name="RefSeq"/>
        </authorList>
    </citation>
    <scope>IDENTIFICATION</scope>
    <source>
        <tissue evidence="2">Leaf</tissue>
    </source>
</reference>
<proteinExistence type="predicted"/>
<gene>
    <name evidence="2" type="primary">LOC142167218</name>
</gene>
<accession>A0AC58SES1</accession>
<name>A0AC58SES1_TOBAC</name>
<sequence length="142" mass="16285">MSKPTFARKWGATISAEVDIPSLRVIQEAKLDDVDYIQVRQEQLMLIEEKRMDAVCHDRLYQNRMASAFNKKVICRQFTLGQLVLMKIFPHQEEIKGKSAPNWQDPYVVHRTLSGGALILVGMDGRSGMKPTNSDAIKRYYL</sequence>
<dbReference type="Proteomes" id="UP000790787">
    <property type="component" value="Chromosome 12"/>
</dbReference>
<evidence type="ECO:0000313" key="1">
    <source>
        <dbReference type="Proteomes" id="UP000790787"/>
    </source>
</evidence>
<reference evidence="1" key="1">
    <citation type="journal article" date="2014" name="Nat. Commun.">
        <title>The tobacco genome sequence and its comparison with those of tomato and potato.</title>
        <authorList>
            <person name="Sierro N."/>
            <person name="Battey J.N."/>
            <person name="Ouadi S."/>
            <person name="Bakaher N."/>
            <person name="Bovet L."/>
            <person name="Willig A."/>
            <person name="Goepfert S."/>
            <person name="Peitsch M.C."/>
            <person name="Ivanov N.V."/>
        </authorList>
    </citation>
    <scope>NUCLEOTIDE SEQUENCE [LARGE SCALE GENOMIC DNA]</scope>
</reference>
<evidence type="ECO:0000313" key="2">
    <source>
        <dbReference type="RefSeq" id="XP_075083477.1"/>
    </source>
</evidence>